<sequence>MSIIGSGVLDAVRWEITHGDITPTLGWQIVDSTSSSVNPNEAIVQSVLDERLLQDDTHIQSMQTATSSLLATYAGDAGGSQNITAISIYYAEARNNYASAFYLIPYLTNFIITTTARLSSNLTSQFVATNARNQTALQQFVRACSISGQTGTGGSVTFEMINLRPFDAPVVTALTEVGLIIICILSFFLTIANSSLCPLLSPHLSIGSYVALRVFAPLLAYIPLSLAFAMVLLPFHVPLSTKYTEAQGFFLFWIIVYVFMGAVGLATEFAIGVLTIRYAPFFLITLIITNVSTTEYPVILQPGIFHYGKGFLFAFRMITFNTKSHLHVNIPVLVAWLLLSVITVSISTYLLDWWSRRTDQEASKEAQDS</sequence>
<dbReference type="EMBL" id="KB468009">
    <property type="protein sequence ID" value="PCH39530.1"/>
    <property type="molecule type" value="Genomic_DNA"/>
</dbReference>
<feature type="transmembrane region" description="Helical" evidence="1">
    <location>
        <begin position="330"/>
        <end position="351"/>
    </location>
</feature>
<feature type="transmembrane region" description="Helical" evidence="1">
    <location>
        <begin position="249"/>
        <end position="279"/>
    </location>
</feature>
<gene>
    <name evidence="3" type="ORF">WOLCODRAFT_159125</name>
</gene>
<proteinExistence type="predicted"/>
<feature type="domain" description="DUF3533" evidence="2">
    <location>
        <begin position="63"/>
        <end position="341"/>
    </location>
</feature>
<accession>A0A2H3JBB4</accession>
<keyword evidence="4" id="KW-1185">Reference proteome</keyword>
<organism evidence="3 4">
    <name type="scientific">Wolfiporia cocos (strain MD-104)</name>
    <name type="common">Brown rot fungus</name>
    <dbReference type="NCBI Taxonomy" id="742152"/>
    <lineage>
        <taxon>Eukaryota</taxon>
        <taxon>Fungi</taxon>
        <taxon>Dikarya</taxon>
        <taxon>Basidiomycota</taxon>
        <taxon>Agaricomycotina</taxon>
        <taxon>Agaricomycetes</taxon>
        <taxon>Polyporales</taxon>
        <taxon>Phaeolaceae</taxon>
        <taxon>Wolfiporia</taxon>
    </lineage>
</organism>
<keyword evidence="1" id="KW-0812">Transmembrane</keyword>
<feature type="transmembrane region" description="Helical" evidence="1">
    <location>
        <begin position="170"/>
        <end position="192"/>
    </location>
</feature>
<dbReference type="Pfam" id="PF12051">
    <property type="entry name" value="DUF3533"/>
    <property type="match status" value="1"/>
</dbReference>
<dbReference type="PANTHER" id="PTHR34814:SF1">
    <property type="entry name" value="NITROSOGUANIDINE RESISTANCE PROTEIN SNG1"/>
    <property type="match status" value="1"/>
</dbReference>
<keyword evidence="1" id="KW-1133">Transmembrane helix</keyword>
<dbReference type="AlphaFoldDB" id="A0A2H3JBB4"/>
<dbReference type="Proteomes" id="UP000218811">
    <property type="component" value="Unassembled WGS sequence"/>
</dbReference>
<protein>
    <recommendedName>
        <fullName evidence="2">DUF3533 domain-containing protein</fullName>
    </recommendedName>
</protein>
<dbReference type="STRING" id="742152.A0A2H3JBB4"/>
<dbReference type="InterPro" id="IPR053001">
    <property type="entry name" value="MNNG_permease-like"/>
</dbReference>
<keyword evidence="1" id="KW-0472">Membrane</keyword>
<dbReference type="InterPro" id="IPR022703">
    <property type="entry name" value="DUF3533"/>
</dbReference>
<dbReference type="PANTHER" id="PTHR34814">
    <property type="entry name" value="NITROSOGUANIDINE RESISTANCE PROTEIN SNG1"/>
    <property type="match status" value="1"/>
</dbReference>
<reference evidence="3 4" key="1">
    <citation type="journal article" date="2012" name="Science">
        <title>The Paleozoic origin of enzymatic lignin decomposition reconstructed from 31 fungal genomes.</title>
        <authorList>
            <person name="Floudas D."/>
            <person name="Binder M."/>
            <person name="Riley R."/>
            <person name="Barry K."/>
            <person name="Blanchette R.A."/>
            <person name="Henrissat B."/>
            <person name="Martinez A.T."/>
            <person name="Otillar R."/>
            <person name="Spatafora J.W."/>
            <person name="Yadav J.S."/>
            <person name="Aerts A."/>
            <person name="Benoit I."/>
            <person name="Boyd A."/>
            <person name="Carlson A."/>
            <person name="Copeland A."/>
            <person name="Coutinho P.M."/>
            <person name="de Vries R.P."/>
            <person name="Ferreira P."/>
            <person name="Findley K."/>
            <person name="Foster B."/>
            <person name="Gaskell J."/>
            <person name="Glotzer D."/>
            <person name="Gorecki P."/>
            <person name="Heitman J."/>
            <person name="Hesse C."/>
            <person name="Hori C."/>
            <person name="Igarashi K."/>
            <person name="Jurgens J.A."/>
            <person name="Kallen N."/>
            <person name="Kersten P."/>
            <person name="Kohler A."/>
            <person name="Kuees U."/>
            <person name="Kumar T.K.A."/>
            <person name="Kuo A."/>
            <person name="LaButti K."/>
            <person name="Larrondo L.F."/>
            <person name="Lindquist E."/>
            <person name="Ling A."/>
            <person name="Lombard V."/>
            <person name="Lucas S."/>
            <person name="Lundell T."/>
            <person name="Martin R."/>
            <person name="McLaughlin D.J."/>
            <person name="Morgenstern I."/>
            <person name="Morin E."/>
            <person name="Murat C."/>
            <person name="Nagy L.G."/>
            <person name="Nolan M."/>
            <person name="Ohm R.A."/>
            <person name="Patyshakuliyeva A."/>
            <person name="Rokas A."/>
            <person name="Ruiz-Duenas F.J."/>
            <person name="Sabat G."/>
            <person name="Salamov A."/>
            <person name="Samejima M."/>
            <person name="Schmutz J."/>
            <person name="Slot J.C."/>
            <person name="St John F."/>
            <person name="Stenlid J."/>
            <person name="Sun H."/>
            <person name="Sun S."/>
            <person name="Syed K."/>
            <person name="Tsang A."/>
            <person name="Wiebenga A."/>
            <person name="Young D."/>
            <person name="Pisabarro A."/>
            <person name="Eastwood D.C."/>
            <person name="Martin F."/>
            <person name="Cullen D."/>
            <person name="Grigoriev I.V."/>
            <person name="Hibbett D.S."/>
        </authorList>
    </citation>
    <scope>NUCLEOTIDE SEQUENCE [LARGE SCALE GENOMIC DNA]</scope>
    <source>
        <strain evidence="3 4">MD-104</strain>
    </source>
</reference>
<evidence type="ECO:0000313" key="3">
    <source>
        <dbReference type="EMBL" id="PCH39530.1"/>
    </source>
</evidence>
<feature type="transmembrane region" description="Helical" evidence="1">
    <location>
        <begin position="212"/>
        <end position="237"/>
    </location>
</feature>
<evidence type="ECO:0000313" key="4">
    <source>
        <dbReference type="Proteomes" id="UP000218811"/>
    </source>
</evidence>
<dbReference type="GO" id="GO:0016020">
    <property type="term" value="C:membrane"/>
    <property type="evidence" value="ECO:0007669"/>
    <property type="project" value="TreeGrafter"/>
</dbReference>
<dbReference type="OrthoDB" id="2140105at2759"/>
<name>A0A2H3JBB4_WOLCO</name>
<evidence type="ECO:0000259" key="2">
    <source>
        <dbReference type="Pfam" id="PF12051"/>
    </source>
</evidence>
<evidence type="ECO:0000256" key="1">
    <source>
        <dbReference type="SAM" id="Phobius"/>
    </source>
</evidence>